<dbReference type="SUPFAM" id="SSF103032">
    <property type="entry name" value="Hypothetical protein YwqG"/>
    <property type="match status" value="1"/>
</dbReference>
<sequence>MTLPQAFTPFADEIFASMRPSVRLMLSTDPATPFDSKVGGTPYLPKDHSYPTGTDGKPMAFLAQINFEQMPALPHFPRTGILQFFIKNDDDCYGINFDDFTDHTGYKLIYHNHVDKDTPQGDYDVQVGEYTLPFPADHSYRIGFDDATPQAVTAFDFKFDETVPNLAQFLNEKADQDNYDWELHSEYDTWTQAESHRVGGYPFFTQDDVRGWEHDEPLSEYVLLFQLVSEDGDNDESVDVMWGDCGVGNFFIHPDDLANLRFERAFFTMDCY</sequence>
<name>A0A1B8Q500_MORLA</name>
<dbReference type="Gene3D" id="2.30.320.10">
    <property type="entry name" value="YwqG-like"/>
    <property type="match status" value="1"/>
</dbReference>
<dbReference type="EMBL" id="LZMS01000040">
    <property type="protein sequence ID" value="OBX64738.1"/>
    <property type="molecule type" value="Genomic_DNA"/>
</dbReference>
<evidence type="ECO:0000313" key="1">
    <source>
        <dbReference type="EMBL" id="OBX64738.1"/>
    </source>
</evidence>
<accession>A0A1B8Q500</accession>
<protein>
    <recommendedName>
        <fullName evidence="3">DUF1963 domain-containing protein</fullName>
    </recommendedName>
</protein>
<dbReference type="AlphaFoldDB" id="A0A1B8Q500"/>
<dbReference type="InterPro" id="IPR035948">
    <property type="entry name" value="YwqG-like_sf"/>
</dbReference>
<dbReference type="OrthoDB" id="4929513at2"/>
<dbReference type="Pfam" id="PF09234">
    <property type="entry name" value="DUF1963"/>
    <property type="match status" value="1"/>
</dbReference>
<dbReference type="Proteomes" id="UP000092607">
    <property type="component" value="Unassembled WGS sequence"/>
</dbReference>
<comment type="caution">
    <text evidence="1">The sequence shown here is derived from an EMBL/GenBank/DDBJ whole genome shotgun (WGS) entry which is preliminary data.</text>
</comment>
<evidence type="ECO:0000313" key="2">
    <source>
        <dbReference type="Proteomes" id="UP000092607"/>
    </source>
</evidence>
<dbReference type="RefSeq" id="WP_065255196.1">
    <property type="nucleotide sequence ID" value="NZ_JARDJM010000006.1"/>
</dbReference>
<dbReference type="InterPro" id="IPR015315">
    <property type="entry name" value="DUF1963"/>
</dbReference>
<proteinExistence type="predicted"/>
<reference evidence="1 2" key="1">
    <citation type="submission" date="2016-06" db="EMBL/GenBank/DDBJ databases">
        <title>Draft genome of Moraxella lacunata CCUG 57757A.</title>
        <authorList>
            <person name="Salva-Serra F."/>
            <person name="Engstrom-Jakobsson H."/>
            <person name="Thorell K."/>
            <person name="Gonzales-Siles L."/>
            <person name="Karlsson R."/>
            <person name="Boulund F."/>
            <person name="Engstrand L."/>
            <person name="Kristiansson E."/>
            <person name="Moore E."/>
        </authorList>
    </citation>
    <scope>NUCLEOTIDE SEQUENCE [LARGE SCALE GENOMIC DNA]</scope>
    <source>
        <strain evidence="1 2">CCUG 57757A</strain>
    </source>
</reference>
<dbReference type="PANTHER" id="PTHR36436">
    <property type="entry name" value="SLL5081 PROTEIN"/>
    <property type="match status" value="1"/>
</dbReference>
<evidence type="ECO:0008006" key="3">
    <source>
        <dbReference type="Google" id="ProtNLM"/>
    </source>
</evidence>
<organism evidence="1 2">
    <name type="scientific">Moraxella lacunata</name>
    <dbReference type="NCBI Taxonomy" id="477"/>
    <lineage>
        <taxon>Bacteria</taxon>
        <taxon>Pseudomonadati</taxon>
        <taxon>Pseudomonadota</taxon>
        <taxon>Gammaproteobacteria</taxon>
        <taxon>Moraxellales</taxon>
        <taxon>Moraxellaceae</taxon>
        <taxon>Moraxella</taxon>
    </lineage>
</organism>
<dbReference type="PANTHER" id="PTHR36436:SF6">
    <property type="entry name" value="SLL5081 PROTEIN"/>
    <property type="match status" value="1"/>
</dbReference>
<gene>
    <name evidence="1" type="ORF">A9309_04330</name>
</gene>